<dbReference type="SUPFAM" id="SSF56672">
    <property type="entry name" value="DNA/RNA polymerases"/>
    <property type="match status" value="1"/>
</dbReference>
<evidence type="ECO:0000259" key="1">
    <source>
        <dbReference type="PROSITE" id="PS50878"/>
    </source>
</evidence>
<evidence type="ECO:0000313" key="3">
    <source>
        <dbReference type="Proteomes" id="UP001454036"/>
    </source>
</evidence>
<protein>
    <recommendedName>
        <fullName evidence="1">Reverse transcriptase domain-containing protein</fullName>
    </recommendedName>
</protein>
<reference evidence="2 3" key="1">
    <citation type="submission" date="2024-01" db="EMBL/GenBank/DDBJ databases">
        <title>The complete chloroplast genome sequence of Lithospermum erythrorhizon: insights into the phylogenetic relationship among Boraginaceae species and the maternal lineages of purple gromwells.</title>
        <authorList>
            <person name="Okada T."/>
            <person name="Watanabe K."/>
        </authorList>
    </citation>
    <scope>NUCLEOTIDE SEQUENCE [LARGE SCALE GENOMIC DNA]</scope>
</reference>
<accession>A0AAV3Q596</accession>
<evidence type="ECO:0000313" key="2">
    <source>
        <dbReference type="EMBL" id="GAA0158371.1"/>
    </source>
</evidence>
<proteinExistence type="predicted"/>
<keyword evidence="3" id="KW-1185">Reference proteome</keyword>
<dbReference type="InterPro" id="IPR000477">
    <property type="entry name" value="RT_dom"/>
</dbReference>
<gene>
    <name evidence="2" type="ORF">LIER_15419</name>
</gene>
<dbReference type="PANTHER" id="PTHR33116">
    <property type="entry name" value="REVERSE TRANSCRIPTASE ZINC-BINDING DOMAIN-CONTAINING PROTEIN-RELATED-RELATED"/>
    <property type="match status" value="1"/>
</dbReference>
<comment type="caution">
    <text evidence="2">The sequence shown here is derived from an EMBL/GenBank/DDBJ whole genome shotgun (WGS) entry which is preliminary data.</text>
</comment>
<dbReference type="Proteomes" id="UP001454036">
    <property type="component" value="Unassembled WGS sequence"/>
</dbReference>
<organism evidence="2 3">
    <name type="scientific">Lithospermum erythrorhizon</name>
    <name type="common">Purple gromwell</name>
    <name type="synonym">Lithospermum officinale var. erythrorhizon</name>
    <dbReference type="NCBI Taxonomy" id="34254"/>
    <lineage>
        <taxon>Eukaryota</taxon>
        <taxon>Viridiplantae</taxon>
        <taxon>Streptophyta</taxon>
        <taxon>Embryophyta</taxon>
        <taxon>Tracheophyta</taxon>
        <taxon>Spermatophyta</taxon>
        <taxon>Magnoliopsida</taxon>
        <taxon>eudicotyledons</taxon>
        <taxon>Gunneridae</taxon>
        <taxon>Pentapetalae</taxon>
        <taxon>asterids</taxon>
        <taxon>lamiids</taxon>
        <taxon>Boraginales</taxon>
        <taxon>Boraginaceae</taxon>
        <taxon>Boraginoideae</taxon>
        <taxon>Lithospermeae</taxon>
        <taxon>Lithospermum</taxon>
    </lineage>
</organism>
<dbReference type="AlphaFoldDB" id="A0AAV3Q596"/>
<dbReference type="Pfam" id="PF00078">
    <property type="entry name" value="RVT_1"/>
    <property type="match status" value="1"/>
</dbReference>
<dbReference type="EMBL" id="BAABME010003333">
    <property type="protein sequence ID" value="GAA0158371.1"/>
    <property type="molecule type" value="Genomic_DNA"/>
</dbReference>
<dbReference type="InterPro" id="IPR043502">
    <property type="entry name" value="DNA/RNA_pol_sf"/>
</dbReference>
<name>A0AAV3Q596_LITER</name>
<sequence>MAIKVDLQKAYHMVEWESLWVVMETMNFPRRFVFLLQQCVQSARFSMNINGALKGWFGSTRGLRQGDPISSYLFLIVLEVFNSLMRGACQDASFRFHHLCQDQQITHMSFADDMVIVVSPTQQSIQIVQQCLDVFGDITGLKLNCAKSKVYFGSVNVGGRERICRLLNMEEGSLPVKYLGIPLSSGHLTCKDYRGLTDRICSKINSWQARHLSFGGRAQLMIRGFLWAGKGKGLYHAKVTWKTLCLPLKEGGLGFKCMFTWSQVCLGKLLWNIASLKQTFWVQWVHSVRLKGVSVWAYKKRDRDPWYWNKILKVRPLVKQKL</sequence>
<dbReference type="PROSITE" id="PS50878">
    <property type="entry name" value="RT_POL"/>
    <property type="match status" value="1"/>
</dbReference>
<feature type="domain" description="Reverse transcriptase" evidence="1">
    <location>
        <begin position="1"/>
        <end position="183"/>
    </location>
</feature>
<dbReference type="PANTHER" id="PTHR33116:SF78">
    <property type="entry name" value="OS12G0587133 PROTEIN"/>
    <property type="match status" value="1"/>
</dbReference>